<gene>
    <name evidence="7" type="ORF">BCR43DRAFT_477980</name>
</gene>
<evidence type="ECO:0000256" key="2">
    <source>
        <dbReference type="ARBA" id="ARBA00023002"/>
    </source>
</evidence>
<dbReference type="PROSITE" id="PS00062">
    <property type="entry name" value="ALDOKETO_REDUCTASE_2"/>
    <property type="match status" value="1"/>
</dbReference>
<dbReference type="Pfam" id="PF00248">
    <property type="entry name" value="Aldo_ket_red"/>
    <property type="match status" value="1"/>
</dbReference>
<comment type="caution">
    <text evidence="7">The sequence shown here is derived from an EMBL/GenBank/DDBJ whole genome shotgun (WGS) entry which is preliminary data.</text>
</comment>
<dbReference type="PIRSF" id="PIRSF000097">
    <property type="entry name" value="AKR"/>
    <property type="match status" value="1"/>
</dbReference>
<dbReference type="PROSITE" id="PS00063">
    <property type="entry name" value="ALDOKETO_REDUCTASE_3"/>
    <property type="match status" value="1"/>
</dbReference>
<dbReference type="PROSITE" id="PS00798">
    <property type="entry name" value="ALDOKETO_REDUCTASE_1"/>
    <property type="match status" value="1"/>
</dbReference>
<dbReference type="SUPFAM" id="SSF51430">
    <property type="entry name" value="NAD(P)-linked oxidoreductase"/>
    <property type="match status" value="1"/>
</dbReference>
<protein>
    <submittedName>
        <fullName evidence="7">Xylose reductase</fullName>
    </submittedName>
</protein>
<dbReference type="STRING" id="13706.A0A1X2H3Z4"/>
<dbReference type="InterPro" id="IPR020471">
    <property type="entry name" value="AKR"/>
</dbReference>
<name>A0A1X2H3Z4_SYNRA</name>
<dbReference type="InterPro" id="IPR018170">
    <property type="entry name" value="Aldo/ket_reductase_CS"/>
</dbReference>
<evidence type="ECO:0000256" key="1">
    <source>
        <dbReference type="ARBA" id="ARBA00007905"/>
    </source>
</evidence>
<dbReference type="Gene3D" id="3.20.20.100">
    <property type="entry name" value="NADP-dependent oxidoreductase domain"/>
    <property type="match status" value="1"/>
</dbReference>
<evidence type="ECO:0000256" key="5">
    <source>
        <dbReference type="PIRSR" id="PIRSR000097-3"/>
    </source>
</evidence>
<feature type="site" description="Lowers pKa of active site Tyr" evidence="5">
    <location>
        <position position="80"/>
    </location>
</feature>
<organism evidence="7 8">
    <name type="scientific">Syncephalastrum racemosum</name>
    <name type="common">Filamentous fungus</name>
    <dbReference type="NCBI Taxonomy" id="13706"/>
    <lineage>
        <taxon>Eukaryota</taxon>
        <taxon>Fungi</taxon>
        <taxon>Fungi incertae sedis</taxon>
        <taxon>Mucoromycota</taxon>
        <taxon>Mucoromycotina</taxon>
        <taxon>Mucoromycetes</taxon>
        <taxon>Mucorales</taxon>
        <taxon>Syncephalastraceae</taxon>
        <taxon>Syncephalastrum</taxon>
    </lineage>
</organism>
<accession>A0A1X2H3Z4</accession>
<dbReference type="PRINTS" id="PR00069">
    <property type="entry name" value="ALDKETRDTASE"/>
</dbReference>
<feature type="active site" description="Proton donor" evidence="3">
    <location>
        <position position="51"/>
    </location>
</feature>
<evidence type="ECO:0000313" key="8">
    <source>
        <dbReference type="Proteomes" id="UP000242180"/>
    </source>
</evidence>
<feature type="binding site" evidence="4">
    <location>
        <position position="113"/>
    </location>
    <ligand>
        <name>substrate</name>
    </ligand>
</feature>
<sequence length="321" mass="37007">MSRDYVALNRTGDKMPLVGFGCWKVDNKDAEQIIYDAIKVGYRLFDGACDYGNEKEIGRGIARAIKDGLVKRQDLFIVTKLWNTFHGKEHVREAFEKQRQELGLDYIDLFLIHFPVPLKFVPFDKAYPPGWYQPGGNKLEYERSPIHQTWPEMEKLVDDGLVRNIGISNFNVQSIIELLSYCKYKPATLQVENHPYLPQKRLVEWVQAQEIHITAYSSFGPGSYIELTEQGKTAKPLLEHENVESIAKKHGKTTGQVLLRWAIERDIAVIPKSVHVERMRSNLDIFSWSLTDEDRKTISKLDLGLRFNDPDSYGFDLPLFS</sequence>
<dbReference type="Proteomes" id="UP000242180">
    <property type="component" value="Unassembled WGS sequence"/>
</dbReference>
<evidence type="ECO:0000313" key="7">
    <source>
        <dbReference type="EMBL" id="ORY93071.1"/>
    </source>
</evidence>
<dbReference type="InterPro" id="IPR023210">
    <property type="entry name" value="NADP_OxRdtase_dom"/>
</dbReference>
<dbReference type="AlphaFoldDB" id="A0A1X2H3Z4"/>
<dbReference type="OMA" id="SNFTCTK"/>
<proteinExistence type="inferred from homology"/>
<feature type="domain" description="NADP-dependent oxidoreductase" evidence="6">
    <location>
        <begin position="20"/>
        <end position="301"/>
    </location>
</feature>
<dbReference type="EMBL" id="MCGN01000009">
    <property type="protein sequence ID" value="ORY93071.1"/>
    <property type="molecule type" value="Genomic_DNA"/>
</dbReference>
<dbReference type="PANTHER" id="PTHR11732">
    <property type="entry name" value="ALDO/KETO REDUCTASE"/>
    <property type="match status" value="1"/>
</dbReference>
<evidence type="ECO:0000259" key="6">
    <source>
        <dbReference type="Pfam" id="PF00248"/>
    </source>
</evidence>
<comment type="similarity">
    <text evidence="1">Belongs to the aldo/keto reductase family.</text>
</comment>
<dbReference type="FunFam" id="3.20.20.100:FF:000007">
    <property type="entry name" value="NAD(P)H-dependent D-xylose reductase xyl1"/>
    <property type="match status" value="1"/>
</dbReference>
<dbReference type="OrthoDB" id="416253at2759"/>
<reference evidence="7 8" key="1">
    <citation type="submission" date="2016-07" db="EMBL/GenBank/DDBJ databases">
        <title>Pervasive Adenine N6-methylation of Active Genes in Fungi.</title>
        <authorList>
            <consortium name="DOE Joint Genome Institute"/>
            <person name="Mondo S.J."/>
            <person name="Dannebaum R.O."/>
            <person name="Kuo R.C."/>
            <person name="Labutti K."/>
            <person name="Haridas S."/>
            <person name="Kuo A."/>
            <person name="Salamov A."/>
            <person name="Ahrendt S.R."/>
            <person name="Lipzen A."/>
            <person name="Sullivan W."/>
            <person name="Andreopoulos W.B."/>
            <person name="Clum A."/>
            <person name="Lindquist E."/>
            <person name="Daum C."/>
            <person name="Ramamoorthy G.K."/>
            <person name="Gryganskyi A."/>
            <person name="Culley D."/>
            <person name="Magnuson J.K."/>
            <person name="James T.Y."/>
            <person name="O'Malley M.A."/>
            <person name="Stajich J.E."/>
            <person name="Spatafora J.W."/>
            <person name="Visel A."/>
            <person name="Grigoriev I.V."/>
        </authorList>
    </citation>
    <scope>NUCLEOTIDE SEQUENCE [LARGE SCALE GENOMIC DNA]</scope>
    <source>
        <strain evidence="7 8">NRRL 2496</strain>
    </source>
</reference>
<dbReference type="InParanoid" id="A0A1X2H3Z4"/>
<dbReference type="InterPro" id="IPR036812">
    <property type="entry name" value="NAD(P)_OxRdtase_dom_sf"/>
</dbReference>
<keyword evidence="2" id="KW-0560">Oxidoreductase</keyword>
<dbReference type="GO" id="GO:0016491">
    <property type="term" value="F:oxidoreductase activity"/>
    <property type="evidence" value="ECO:0007669"/>
    <property type="project" value="UniProtKB-KW"/>
</dbReference>
<keyword evidence="8" id="KW-1185">Reference proteome</keyword>
<evidence type="ECO:0000256" key="4">
    <source>
        <dbReference type="PIRSR" id="PIRSR000097-2"/>
    </source>
</evidence>
<evidence type="ECO:0000256" key="3">
    <source>
        <dbReference type="PIRSR" id="PIRSR000097-1"/>
    </source>
</evidence>